<evidence type="ECO:0000313" key="2">
    <source>
        <dbReference type="Proteomes" id="UP001060085"/>
    </source>
</evidence>
<protein>
    <submittedName>
        <fullName evidence="1">Uncharacterized protein</fullName>
    </submittedName>
</protein>
<sequence>MLYELEHSTNFSFIGYIGQWMDLHITRIGSKHLIRFTSYLVLRLCYLCIRIRIVQKLQLNDMCLIPPLHVQWIHHRSEWVSYWADSYHNRIADWNARVARNRK</sequence>
<keyword evidence="2" id="KW-1185">Reference proteome</keyword>
<comment type="caution">
    <text evidence="1">The sequence shown here is derived from an EMBL/GenBank/DDBJ whole genome shotgun (WGS) entry which is preliminary data.</text>
</comment>
<gene>
    <name evidence="1" type="ORF">M9H77_31590</name>
</gene>
<organism evidence="1 2">
    <name type="scientific">Catharanthus roseus</name>
    <name type="common">Madagascar periwinkle</name>
    <name type="synonym">Vinca rosea</name>
    <dbReference type="NCBI Taxonomy" id="4058"/>
    <lineage>
        <taxon>Eukaryota</taxon>
        <taxon>Viridiplantae</taxon>
        <taxon>Streptophyta</taxon>
        <taxon>Embryophyta</taxon>
        <taxon>Tracheophyta</taxon>
        <taxon>Spermatophyta</taxon>
        <taxon>Magnoliopsida</taxon>
        <taxon>eudicotyledons</taxon>
        <taxon>Gunneridae</taxon>
        <taxon>Pentapetalae</taxon>
        <taxon>asterids</taxon>
        <taxon>lamiids</taxon>
        <taxon>Gentianales</taxon>
        <taxon>Apocynaceae</taxon>
        <taxon>Rauvolfioideae</taxon>
        <taxon>Vinceae</taxon>
        <taxon>Catharanthinae</taxon>
        <taxon>Catharanthus</taxon>
    </lineage>
</organism>
<name>A0ACC0A0K7_CATRO</name>
<evidence type="ECO:0000313" key="1">
    <source>
        <dbReference type="EMBL" id="KAI5654403.1"/>
    </source>
</evidence>
<accession>A0ACC0A0K7</accession>
<reference evidence="2" key="1">
    <citation type="journal article" date="2023" name="Nat. Plants">
        <title>Single-cell RNA sequencing provides a high-resolution roadmap for understanding the multicellular compartmentation of specialized metabolism.</title>
        <authorList>
            <person name="Sun S."/>
            <person name="Shen X."/>
            <person name="Li Y."/>
            <person name="Li Y."/>
            <person name="Wang S."/>
            <person name="Li R."/>
            <person name="Zhang H."/>
            <person name="Shen G."/>
            <person name="Guo B."/>
            <person name="Wei J."/>
            <person name="Xu J."/>
            <person name="St-Pierre B."/>
            <person name="Chen S."/>
            <person name="Sun C."/>
        </authorList>
    </citation>
    <scope>NUCLEOTIDE SEQUENCE [LARGE SCALE GENOMIC DNA]</scope>
</reference>
<dbReference type="Proteomes" id="UP001060085">
    <property type="component" value="Linkage Group LG07"/>
</dbReference>
<dbReference type="EMBL" id="CM044707">
    <property type="protein sequence ID" value="KAI5654403.1"/>
    <property type="molecule type" value="Genomic_DNA"/>
</dbReference>
<proteinExistence type="predicted"/>